<comment type="similarity">
    <text evidence="1">Belongs to the UPF0248 family.</text>
</comment>
<dbReference type="AlphaFoldDB" id="A0A7G9YU04"/>
<organism evidence="3">
    <name type="scientific">Candidatus Methanophagaceae archaeon ANME-1 ERB6</name>
    <dbReference type="NCBI Taxonomy" id="2759912"/>
    <lineage>
        <taxon>Archaea</taxon>
        <taxon>Methanobacteriati</taxon>
        <taxon>Methanobacteriota</taxon>
        <taxon>Stenosarchaea group</taxon>
        <taxon>Methanomicrobia</taxon>
        <taxon>Candidatus Methanophagales</taxon>
        <taxon>Candidatus Methanophagaceae</taxon>
    </lineage>
</organism>
<dbReference type="EMBL" id="MT631471">
    <property type="protein sequence ID" value="QNO51488.1"/>
    <property type="molecule type" value="Genomic_DNA"/>
</dbReference>
<protein>
    <recommendedName>
        <fullName evidence="1">UPF0248 protein CBNPKNJC_00002</fullName>
    </recommendedName>
</protein>
<dbReference type="Pfam" id="PF04457">
    <property type="entry name" value="MJ1316"/>
    <property type="match status" value="1"/>
</dbReference>
<dbReference type="InterPro" id="IPR040459">
    <property type="entry name" value="MJ1316"/>
</dbReference>
<reference evidence="3" key="1">
    <citation type="submission" date="2020-06" db="EMBL/GenBank/DDBJ databases">
        <title>Unique genomic features of the anaerobic methanotrophic archaea.</title>
        <authorList>
            <person name="Chadwick G.L."/>
            <person name="Skennerton C.T."/>
            <person name="Laso-Perez R."/>
            <person name="Leu A.O."/>
            <person name="Speth D.R."/>
            <person name="Yu H."/>
            <person name="Morgan-Lang C."/>
            <person name="Hatzenpichler R."/>
            <person name="Goudeau D."/>
            <person name="Malmstrom R."/>
            <person name="Brazelton W.J."/>
            <person name="Woyke T."/>
            <person name="Hallam S.J."/>
            <person name="Tyson G.W."/>
            <person name="Wegener G."/>
            <person name="Boetius A."/>
            <person name="Orphan V."/>
        </authorList>
    </citation>
    <scope>NUCLEOTIDE SEQUENCE</scope>
</reference>
<sequence length="79" mass="9319">MKVREILNKVKWDERMDSDQLEVVYLHRGAPDDLKKIYGREIVNIGTSFLSLKAEGAEIPYHRIVKILYEGEVLFERKK</sequence>
<evidence type="ECO:0000313" key="3">
    <source>
        <dbReference type="EMBL" id="QNO51488.1"/>
    </source>
</evidence>
<gene>
    <name evidence="3" type="ORF">CBNPKNJC_00002</name>
</gene>
<proteinExistence type="inferred from homology"/>
<name>A0A7G9YU04_9EURY</name>
<dbReference type="HAMAP" id="MF_01245">
    <property type="entry name" value="UPF0248"/>
    <property type="match status" value="1"/>
</dbReference>
<evidence type="ECO:0000256" key="1">
    <source>
        <dbReference type="HAMAP-Rule" id="MF_01245"/>
    </source>
</evidence>
<accession>A0A7G9YU04</accession>
<dbReference type="InterPro" id="IPR007547">
    <property type="entry name" value="UPF0248"/>
</dbReference>
<evidence type="ECO:0000259" key="2">
    <source>
        <dbReference type="Pfam" id="PF04457"/>
    </source>
</evidence>
<feature type="domain" description="MJ1316 RNA cyclic group end recognition" evidence="2">
    <location>
        <begin position="3"/>
        <end position="77"/>
    </location>
</feature>